<gene>
    <name evidence="2" type="ORF">PDESU_00723</name>
</gene>
<dbReference type="InterPro" id="IPR029063">
    <property type="entry name" value="SAM-dependent_MTases_sf"/>
</dbReference>
<dbReference type="InterPro" id="IPR013216">
    <property type="entry name" value="Methyltransf_11"/>
</dbReference>
<dbReference type="Pfam" id="PF08241">
    <property type="entry name" value="Methyltransf_11"/>
    <property type="match status" value="1"/>
</dbReference>
<keyword evidence="3" id="KW-1185">Reference proteome</keyword>
<sequence>MVTRVQIGTSRLENLEAQALDTFLDKSWIHLGEPCQGSGSDQKGGLAWEMVVARLYALSLAELNEIIKRRFARRGAERRPHGFSRKALYEKTNFSEFYFEKGGRLPFDDETVDFIFSEHFFEHLFLDEAVDLFRECHRVLKPNGLIRTCVPDADLRTYEPVESVGYPNQCLPYSHPDKHKSRWSVYSLCEALEHAGFATYPLRYCDRHGQYIKSNPEDNQAFYKDCPEEELAFSTTYIQRIDSLIVDGIKL</sequence>
<dbReference type="AlphaFoldDB" id="A0A6C2TX92"/>
<dbReference type="Gene3D" id="3.40.50.150">
    <property type="entry name" value="Vaccinia Virus protein VP39"/>
    <property type="match status" value="1"/>
</dbReference>
<dbReference type="Proteomes" id="UP000366872">
    <property type="component" value="Unassembled WGS sequence"/>
</dbReference>
<organism evidence="2 3">
    <name type="scientific">Pontiella desulfatans</name>
    <dbReference type="NCBI Taxonomy" id="2750659"/>
    <lineage>
        <taxon>Bacteria</taxon>
        <taxon>Pseudomonadati</taxon>
        <taxon>Kiritimatiellota</taxon>
        <taxon>Kiritimatiellia</taxon>
        <taxon>Kiritimatiellales</taxon>
        <taxon>Pontiellaceae</taxon>
        <taxon>Pontiella</taxon>
    </lineage>
</organism>
<reference evidence="2 3" key="1">
    <citation type="submission" date="2019-04" db="EMBL/GenBank/DDBJ databases">
        <authorList>
            <person name="Van Vliet M D."/>
        </authorList>
    </citation>
    <scope>NUCLEOTIDE SEQUENCE [LARGE SCALE GENOMIC DNA]</scope>
    <source>
        <strain evidence="2 3">F1</strain>
    </source>
</reference>
<dbReference type="GO" id="GO:0008757">
    <property type="term" value="F:S-adenosylmethionine-dependent methyltransferase activity"/>
    <property type="evidence" value="ECO:0007669"/>
    <property type="project" value="InterPro"/>
</dbReference>
<evidence type="ECO:0000313" key="3">
    <source>
        <dbReference type="Proteomes" id="UP000366872"/>
    </source>
</evidence>
<evidence type="ECO:0000313" key="2">
    <source>
        <dbReference type="EMBL" id="VGO12172.1"/>
    </source>
</evidence>
<accession>A0A6C2TX92</accession>
<name>A0A6C2TX92_PONDE</name>
<dbReference type="EMBL" id="CAAHFG010000001">
    <property type="protein sequence ID" value="VGO12172.1"/>
    <property type="molecule type" value="Genomic_DNA"/>
</dbReference>
<protein>
    <recommendedName>
        <fullName evidence="1">Methyltransferase type 11 domain-containing protein</fullName>
    </recommendedName>
</protein>
<evidence type="ECO:0000259" key="1">
    <source>
        <dbReference type="Pfam" id="PF08241"/>
    </source>
</evidence>
<dbReference type="CDD" id="cd02440">
    <property type="entry name" value="AdoMet_MTases"/>
    <property type="match status" value="1"/>
</dbReference>
<proteinExistence type="predicted"/>
<dbReference type="SUPFAM" id="SSF53335">
    <property type="entry name" value="S-adenosyl-L-methionine-dependent methyltransferases"/>
    <property type="match status" value="1"/>
</dbReference>
<feature type="domain" description="Methyltransferase type 11" evidence="1">
    <location>
        <begin position="95"/>
        <end position="146"/>
    </location>
</feature>